<dbReference type="PROSITE" id="PS51640">
    <property type="entry name" value="MRG"/>
    <property type="match status" value="1"/>
</dbReference>
<proteinExistence type="predicted"/>
<evidence type="ECO:0000313" key="9">
    <source>
        <dbReference type="EMBL" id="CAI9740585.1"/>
    </source>
</evidence>
<dbReference type="GO" id="GO:0006325">
    <property type="term" value="P:chromatin organization"/>
    <property type="evidence" value="ECO:0007669"/>
    <property type="project" value="UniProtKB-KW"/>
</dbReference>
<keyword evidence="5" id="KW-0539">Nucleus</keyword>
<dbReference type="Gene3D" id="1.10.274.30">
    <property type="entry name" value="MRG domain"/>
    <property type="match status" value="2"/>
</dbReference>
<dbReference type="InterPro" id="IPR008676">
    <property type="entry name" value="MRG"/>
</dbReference>
<evidence type="ECO:0008006" key="11">
    <source>
        <dbReference type="Google" id="ProtNLM"/>
    </source>
</evidence>
<organism evidence="9 10">
    <name type="scientific">Octopus vulgaris</name>
    <name type="common">Common octopus</name>
    <dbReference type="NCBI Taxonomy" id="6645"/>
    <lineage>
        <taxon>Eukaryota</taxon>
        <taxon>Metazoa</taxon>
        <taxon>Spiralia</taxon>
        <taxon>Lophotrochozoa</taxon>
        <taxon>Mollusca</taxon>
        <taxon>Cephalopoda</taxon>
        <taxon>Coleoidea</taxon>
        <taxon>Octopodiformes</taxon>
        <taxon>Octopoda</taxon>
        <taxon>Incirrata</taxon>
        <taxon>Octopodidae</taxon>
        <taxon>Octopus</taxon>
    </lineage>
</organism>
<evidence type="ECO:0000256" key="3">
    <source>
        <dbReference type="ARBA" id="ARBA00023015"/>
    </source>
</evidence>
<feature type="domain" description="MRG" evidence="7">
    <location>
        <begin position="176"/>
        <end position="665"/>
    </location>
</feature>
<dbReference type="GO" id="GO:0005634">
    <property type="term" value="C:nucleus"/>
    <property type="evidence" value="ECO:0007669"/>
    <property type="project" value="UniProtKB-SubCell"/>
</dbReference>
<reference evidence="9" key="1">
    <citation type="submission" date="2023-08" db="EMBL/GenBank/DDBJ databases">
        <authorList>
            <person name="Alioto T."/>
            <person name="Alioto T."/>
            <person name="Gomez Garrido J."/>
        </authorList>
    </citation>
    <scope>NUCLEOTIDE SEQUENCE</scope>
</reference>
<evidence type="ECO:0000256" key="6">
    <source>
        <dbReference type="SAM" id="MobiDB-lite"/>
    </source>
</evidence>
<evidence type="ECO:0000256" key="2">
    <source>
        <dbReference type="ARBA" id="ARBA00022853"/>
    </source>
</evidence>
<accession>A0AA36FIY3</accession>
<dbReference type="EMBL" id="OX597838">
    <property type="protein sequence ID" value="CAI9740585.1"/>
    <property type="molecule type" value="Genomic_DNA"/>
</dbReference>
<dbReference type="AlphaFoldDB" id="A0AA36FIY3"/>
<feature type="region of interest" description="Disordered" evidence="6">
    <location>
        <begin position="391"/>
        <end position="421"/>
    </location>
</feature>
<name>A0AA36FIY3_OCTVU</name>
<dbReference type="Gene3D" id="2.30.30.140">
    <property type="match status" value="1"/>
</dbReference>
<feature type="domain" description="MSL3 chromodomain-like" evidence="8">
    <location>
        <begin position="35"/>
        <end position="112"/>
    </location>
</feature>
<feature type="compositionally biased region" description="Acidic residues" evidence="6">
    <location>
        <begin position="175"/>
        <end position="187"/>
    </location>
</feature>
<dbReference type="GO" id="GO:0006355">
    <property type="term" value="P:regulation of DNA-templated transcription"/>
    <property type="evidence" value="ECO:0007669"/>
    <property type="project" value="InterPro"/>
</dbReference>
<dbReference type="PANTHER" id="PTHR10880">
    <property type="entry name" value="MORTALITY FACTOR 4-LIKE PROTEIN"/>
    <property type="match status" value="1"/>
</dbReference>
<sequence length="668" mass="74597">MLQGDIPFIHGGEQHDISPMASGRSREPRTLKYNFHLGELVLCFEPDPTKARVLYDAKILDTAYVKDKSGRNMPAYRIHFQGWNSSWDRTVGENYILKGTEENRTLMKQLAETAKCYRNNKARKNKIDDILEKAFKHKPLSFDSSSDCESSEESSEPDGDGNRNNGRNGTNGNRDDDEDENEEESNDVESGIELTIPKVLRQKLEEDCYMINKKKKFLRLPAEINVVSVLEGYVKNFSVNVLYGLSDRCKQRGNGKNPAINIKSIPICREVVDGIRVCFDFSLSTILLYSFEKDHYSKFISHRYSQQKLSSPQPDTSSCSPVNNNTNNCSSQCTPEFSSSCETGQRDKIRRISENCVARSNSEEISTDSECSVSVVSAPLTRRVTRQSVAETARISRKSKQKKRISSRNTGRWKPVAKCSNSSTEISSDGCGNDNINGSGDFSVPSASLSATLSSSMCSKDSKQTANQMDSWTNCPTEASFPQHQLHDQLQRNTQGAVKTETVDAASSSSPTTPCMAYFCDSHLKIEDNLPLPSSPCPQIAAVINPSCAESNMLSLRQALLSSCHRSPCQDLLKEVFHSQTDQSSIDEIFTWRLLPQSFYSQCPPQPSIICGPQQLLRLFVKLPEVLGKMDLPELKLGILLGYLENFLEYMAARHEDLFPASAYVDAV</sequence>
<keyword evidence="4" id="KW-0804">Transcription</keyword>
<feature type="region of interest" description="Disordered" evidence="6">
    <location>
        <begin position="140"/>
        <end position="191"/>
    </location>
</feature>
<evidence type="ECO:0000259" key="7">
    <source>
        <dbReference type="Pfam" id="PF05712"/>
    </source>
</evidence>
<dbReference type="SUPFAM" id="SSF54160">
    <property type="entry name" value="Chromo domain-like"/>
    <property type="match status" value="1"/>
</dbReference>
<evidence type="ECO:0000256" key="5">
    <source>
        <dbReference type="ARBA" id="ARBA00023242"/>
    </source>
</evidence>
<evidence type="ECO:0000313" key="10">
    <source>
        <dbReference type="Proteomes" id="UP001162480"/>
    </source>
</evidence>
<dbReference type="FunFam" id="2.30.30.140:FF:000042">
    <property type="entry name" value="male-specific lethal 3 homolog"/>
    <property type="match status" value="1"/>
</dbReference>
<dbReference type="GO" id="GO:0072487">
    <property type="term" value="C:MSL complex"/>
    <property type="evidence" value="ECO:0007669"/>
    <property type="project" value="TreeGrafter"/>
</dbReference>
<dbReference type="Proteomes" id="UP001162480">
    <property type="component" value="Chromosome 25"/>
</dbReference>
<dbReference type="GO" id="GO:0035267">
    <property type="term" value="C:NuA4 histone acetyltransferase complex"/>
    <property type="evidence" value="ECO:0007669"/>
    <property type="project" value="TreeGrafter"/>
</dbReference>
<dbReference type="Pfam" id="PF22732">
    <property type="entry name" value="MSL3_chromo-like"/>
    <property type="match status" value="1"/>
</dbReference>
<feature type="compositionally biased region" description="Acidic residues" evidence="6">
    <location>
        <begin position="149"/>
        <end position="159"/>
    </location>
</feature>
<keyword evidence="3" id="KW-0805">Transcription regulation</keyword>
<feature type="compositionally biased region" description="Low complexity" evidence="6">
    <location>
        <begin position="162"/>
        <end position="172"/>
    </location>
</feature>
<gene>
    <name evidence="9" type="ORF">OCTVUL_1B002110</name>
</gene>
<dbReference type="InterPro" id="IPR053820">
    <property type="entry name" value="MSL3_chromo-like"/>
</dbReference>
<dbReference type="PANTHER" id="PTHR10880:SF15">
    <property type="entry name" value="MSL COMPLEX SUBUNIT 3"/>
    <property type="match status" value="1"/>
</dbReference>
<dbReference type="Pfam" id="PF05712">
    <property type="entry name" value="MRG"/>
    <property type="match status" value="1"/>
</dbReference>
<comment type="subcellular location">
    <subcellularLocation>
        <location evidence="1">Nucleus</location>
    </subcellularLocation>
</comment>
<protein>
    <recommendedName>
        <fullName evidence="11">Male-specific lethal 3 homolog</fullName>
    </recommendedName>
</protein>
<dbReference type="InterPro" id="IPR038217">
    <property type="entry name" value="MRG_C_sf"/>
</dbReference>
<evidence type="ECO:0000259" key="8">
    <source>
        <dbReference type="Pfam" id="PF22732"/>
    </source>
</evidence>
<evidence type="ECO:0000256" key="1">
    <source>
        <dbReference type="ARBA" id="ARBA00004123"/>
    </source>
</evidence>
<keyword evidence="2" id="KW-0156">Chromatin regulator</keyword>
<dbReference type="InterPro" id="IPR026541">
    <property type="entry name" value="MRG_dom"/>
</dbReference>
<keyword evidence="10" id="KW-1185">Reference proteome</keyword>
<feature type="compositionally biased region" description="Basic residues" evidence="6">
    <location>
        <begin position="395"/>
        <end position="406"/>
    </location>
</feature>
<evidence type="ECO:0000256" key="4">
    <source>
        <dbReference type="ARBA" id="ARBA00023163"/>
    </source>
</evidence>
<dbReference type="InterPro" id="IPR016197">
    <property type="entry name" value="Chromo-like_dom_sf"/>
</dbReference>